<dbReference type="EMBL" id="JAMWYS010000053">
    <property type="protein sequence ID" value="MCO4294213.1"/>
    <property type="molecule type" value="Genomic_DNA"/>
</dbReference>
<evidence type="ECO:0000259" key="3">
    <source>
        <dbReference type="Pfam" id="PF16344"/>
    </source>
</evidence>
<comment type="caution">
    <text evidence="4">The sequence shown here is derived from an EMBL/GenBank/DDBJ whole genome shotgun (WGS) entry which is preliminary data.</text>
</comment>
<feature type="domain" description="Protein FecR C-terminal" evidence="3">
    <location>
        <begin position="344"/>
        <end position="413"/>
    </location>
</feature>
<dbReference type="AlphaFoldDB" id="A0A9X2F9E2"/>
<keyword evidence="5" id="KW-1185">Reference proteome</keyword>
<dbReference type="InterPro" id="IPR032508">
    <property type="entry name" value="FecR_C"/>
</dbReference>
<dbReference type="PANTHER" id="PTHR30273">
    <property type="entry name" value="PERIPLASMIC SIGNAL SENSOR AND SIGMA FACTOR ACTIVATOR FECR-RELATED"/>
    <property type="match status" value="1"/>
</dbReference>
<protein>
    <submittedName>
        <fullName evidence="4">DUF4974 domain-containing protein</fullName>
    </submittedName>
</protein>
<feature type="transmembrane region" description="Helical" evidence="1">
    <location>
        <begin position="102"/>
        <end position="123"/>
    </location>
</feature>
<dbReference type="InterPro" id="IPR012373">
    <property type="entry name" value="Ferrdict_sens_TM"/>
</dbReference>
<accession>A0A9X2F9E2</accession>
<keyword evidence="1" id="KW-0472">Membrane</keyword>
<proteinExistence type="predicted"/>
<evidence type="ECO:0000256" key="1">
    <source>
        <dbReference type="SAM" id="Phobius"/>
    </source>
</evidence>
<dbReference type="Gene3D" id="3.55.50.30">
    <property type="match status" value="1"/>
</dbReference>
<dbReference type="Gene3D" id="2.60.120.1440">
    <property type="match status" value="1"/>
</dbReference>
<dbReference type="RefSeq" id="WP_252589243.1">
    <property type="nucleotide sequence ID" value="NZ_JAMWYS010000053.1"/>
</dbReference>
<evidence type="ECO:0000313" key="4">
    <source>
        <dbReference type="EMBL" id="MCO4294213.1"/>
    </source>
</evidence>
<dbReference type="FunFam" id="2.60.120.1440:FF:000001">
    <property type="entry name" value="Putative anti-sigma factor"/>
    <property type="match status" value="1"/>
</dbReference>
<dbReference type="PANTHER" id="PTHR30273:SF2">
    <property type="entry name" value="PROTEIN FECR"/>
    <property type="match status" value="1"/>
</dbReference>
<keyword evidence="1" id="KW-1133">Transmembrane helix</keyword>
<feature type="domain" description="FecR protein" evidence="2">
    <location>
        <begin position="204"/>
        <end position="300"/>
    </location>
</feature>
<dbReference type="InterPro" id="IPR006860">
    <property type="entry name" value="FecR"/>
</dbReference>
<sequence>MNYNNYEPEDFAADESFINFYKKSDQKHVSFWESWIESHPEKQKDIQQACSLIELLTWQGTDVNFQRNLQKLKTYINLDNSSLEQMPVIQPDSSPQSGGFNWLYFTKIAAAIIVLISVGLGVYRYSTKGELVKENNAVADIAPGGNKAILTLTDGRKINLNEAHNGVLAEQSGIKIAKTADGMLVYTISERNQKNTTSTLEYNTIETPKGGQYQINLPDGTKVWLNAASSIHYPTKFMGKERRVEINGEAYFEVAKNAKMPFKVSINNSSEVEVLGTHFNINSYADEEMIKTTLLEGSVRFSSLKQQTAVVLKPGEQSAFNKDEGQINVKQADVEEAVAWKNGDFIFRKQPLAEILKTLSRWYSIDVEYETTSLSQQTYSGVISRTKNLSAVISMLESTGQINLKVEGNKIIVRK</sequence>
<gene>
    <name evidence="4" type="ORF">NF867_15235</name>
</gene>
<keyword evidence="1" id="KW-0812">Transmembrane</keyword>
<evidence type="ECO:0000313" key="5">
    <source>
        <dbReference type="Proteomes" id="UP001155182"/>
    </source>
</evidence>
<evidence type="ECO:0000259" key="2">
    <source>
        <dbReference type="Pfam" id="PF04773"/>
    </source>
</evidence>
<organism evidence="4 5">
    <name type="scientific">Solitalea agri</name>
    <dbReference type="NCBI Taxonomy" id="2953739"/>
    <lineage>
        <taxon>Bacteria</taxon>
        <taxon>Pseudomonadati</taxon>
        <taxon>Bacteroidota</taxon>
        <taxon>Sphingobacteriia</taxon>
        <taxon>Sphingobacteriales</taxon>
        <taxon>Sphingobacteriaceae</taxon>
        <taxon>Solitalea</taxon>
    </lineage>
</organism>
<name>A0A9X2F9E2_9SPHI</name>
<dbReference type="Proteomes" id="UP001155182">
    <property type="component" value="Unassembled WGS sequence"/>
</dbReference>
<reference evidence="4" key="1">
    <citation type="submission" date="2022-06" db="EMBL/GenBank/DDBJ databases">
        <title>Solitalea sp. MAHUQ-68 isolated from rhizospheric soil.</title>
        <authorList>
            <person name="Huq M.A."/>
        </authorList>
    </citation>
    <scope>NUCLEOTIDE SEQUENCE</scope>
    <source>
        <strain evidence="4">MAHUQ-68</strain>
    </source>
</reference>
<dbReference type="Pfam" id="PF04773">
    <property type="entry name" value="FecR"/>
    <property type="match status" value="1"/>
</dbReference>
<dbReference type="GO" id="GO:0016989">
    <property type="term" value="F:sigma factor antagonist activity"/>
    <property type="evidence" value="ECO:0007669"/>
    <property type="project" value="TreeGrafter"/>
</dbReference>
<dbReference type="Pfam" id="PF16344">
    <property type="entry name" value="FecR_C"/>
    <property type="match status" value="1"/>
</dbReference>